<name>A0AAV1TKG9_9STRA</name>
<dbReference type="InterPro" id="IPR039537">
    <property type="entry name" value="Retrotran_Ty1/copia-like"/>
</dbReference>
<dbReference type="InterPro" id="IPR057670">
    <property type="entry name" value="SH3_retrovirus"/>
</dbReference>
<comment type="caution">
    <text evidence="2">The sequence shown here is derived from an EMBL/GenBank/DDBJ whole genome shotgun (WGS) entry which is preliminary data.</text>
</comment>
<sequence>MDGGGEYKPLDVFCKGTGVTPHICERVNQASNGKAEKMHRTIMNMVRNMVFSRVIPLKFWGDEAEYAAYIPNRSPTKANDGGVSPVELLPMKKPNLSNIVVHDSKCTVHLHTENKSLGARGNAKIVIEKNDKMKGYRVYLPKERVVVVTQHVKTIVTLNAIQNGKALEDHDNFEVHTESQDVHDERPATIWLSIWMRDRNVTKSISKITDESNDNAKGEKDQEIVSTVTEPYPRNYGEAVRSPSKDKRYVAMTEELTILESIEV</sequence>
<dbReference type="PROSITE" id="PS50994">
    <property type="entry name" value="INTEGRASE"/>
    <property type="match status" value="1"/>
</dbReference>
<dbReference type="EMBL" id="CAKLBY020000066">
    <property type="protein sequence ID" value="CAK7922923.1"/>
    <property type="molecule type" value="Genomic_DNA"/>
</dbReference>
<feature type="domain" description="Integrase catalytic" evidence="1">
    <location>
        <begin position="1"/>
        <end position="93"/>
    </location>
</feature>
<accession>A0AAV1TKG9</accession>
<dbReference type="InterPro" id="IPR001584">
    <property type="entry name" value="Integrase_cat-core"/>
</dbReference>
<evidence type="ECO:0000259" key="1">
    <source>
        <dbReference type="PROSITE" id="PS50994"/>
    </source>
</evidence>
<proteinExistence type="predicted"/>
<organism evidence="2 3">
    <name type="scientific">Peronospora matthiolae</name>
    <dbReference type="NCBI Taxonomy" id="2874970"/>
    <lineage>
        <taxon>Eukaryota</taxon>
        <taxon>Sar</taxon>
        <taxon>Stramenopiles</taxon>
        <taxon>Oomycota</taxon>
        <taxon>Peronosporomycetes</taxon>
        <taxon>Peronosporales</taxon>
        <taxon>Peronosporaceae</taxon>
        <taxon>Peronospora</taxon>
    </lineage>
</organism>
<dbReference type="InterPro" id="IPR036397">
    <property type="entry name" value="RNaseH_sf"/>
</dbReference>
<dbReference type="InterPro" id="IPR012337">
    <property type="entry name" value="RNaseH-like_sf"/>
</dbReference>
<evidence type="ECO:0000313" key="2">
    <source>
        <dbReference type="EMBL" id="CAK7922923.1"/>
    </source>
</evidence>
<dbReference type="SUPFAM" id="SSF53098">
    <property type="entry name" value="Ribonuclease H-like"/>
    <property type="match status" value="1"/>
</dbReference>
<evidence type="ECO:0000313" key="3">
    <source>
        <dbReference type="Proteomes" id="UP001162060"/>
    </source>
</evidence>
<dbReference type="PANTHER" id="PTHR42648:SF28">
    <property type="entry name" value="TRANSPOSON-ENCODED PROTEIN WITH RIBONUCLEASE H-LIKE AND RETROVIRUS ZINC FINGER-LIKE DOMAINS"/>
    <property type="match status" value="1"/>
</dbReference>
<dbReference type="GO" id="GO:0003676">
    <property type="term" value="F:nucleic acid binding"/>
    <property type="evidence" value="ECO:0007669"/>
    <property type="project" value="InterPro"/>
</dbReference>
<gene>
    <name evidence="2" type="ORF">PM001_LOCUS8094</name>
</gene>
<protein>
    <recommendedName>
        <fullName evidence="1">Integrase catalytic domain-containing protein</fullName>
    </recommendedName>
</protein>
<dbReference type="PANTHER" id="PTHR42648">
    <property type="entry name" value="TRANSPOSASE, PUTATIVE-RELATED"/>
    <property type="match status" value="1"/>
</dbReference>
<dbReference type="AlphaFoldDB" id="A0AAV1TKG9"/>
<dbReference type="GO" id="GO:0015074">
    <property type="term" value="P:DNA integration"/>
    <property type="evidence" value="ECO:0007669"/>
    <property type="project" value="InterPro"/>
</dbReference>
<reference evidence="2" key="1">
    <citation type="submission" date="2024-01" db="EMBL/GenBank/DDBJ databases">
        <authorList>
            <person name="Webb A."/>
        </authorList>
    </citation>
    <scope>NUCLEOTIDE SEQUENCE</scope>
    <source>
        <strain evidence="2">Pm1</strain>
    </source>
</reference>
<dbReference type="Proteomes" id="UP001162060">
    <property type="component" value="Unassembled WGS sequence"/>
</dbReference>
<dbReference type="Pfam" id="PF25597">
    <property type="entry name" value="SH3_retrovirus"/>
    <property type="match status" value="1"/>
</dbReference>
<dbReference type="Gene3D" id="3.30.420.10">
    <property type="entry name" value="Ribonuclease H-like superfamily/Ribonuclease H"/>
    <property type="match status" value="1"/>
</dbReference>